<gene>
    <name evidence="2" type="ORF">AVDCRST_MAG27-1311</name>
</gene>
<organism evidence="2">
    <name type="scientific">uncultured Craurococcus sp</name>
    <dbReference type="NCBI Taxonomy" id="1135998"/>
    <lineage>
        <taxon>Bacteria</taxon>
        <taxon>Pseudomonadati</taxon>
        <taxon>Pseudomonadota</taxon>
        <taxon>Alphaproteobacteria</taxon>
        <taxon>Acetobacterales</taxon>
        <taxon>Acetobacteraceae</taxon>
        <taxon>Craurococcus</taxon>
        <taxon>environmental samples</taxon>
    </lineage>
</organism>
<feature type="region of interest" description="Disordered" evidence="1">
    <location>
        <begin position="90"/>
        <end position="137"/>
    </location>
</feature>
<protein>
    <submittedName>
        <fullName evidence="2">Periplasmic thiol:disulfide oxidoreductase DsbB, required for DsbA reoxidation</fullName>
    </submittedName>
</protein>
<feature type="compositionally biased region" description="Low complexity" evidence="1">
    <location>
        <begin position="54"/>
        <end position="68"/>
    </location>
</feature>
<feature type="region of interest" description="Disordered" evidence="1">
    <location>
        <begin position="42"/>
        <end position="75"/>
    </location>
</feature>
<evidence type="ECO:0000256" key="1">
    <source>
        <dbReference type="SAM" id="MobiDB-lite"/>
    </source>
</evidence>
<accession>A0A6J4I154</accession>
<feature type="compositionally biased region" description="Gly residues" evidence="1">
    <location>
        <begin position="42"/>
        <end position="53"/>
    </location>
</feature>
<evidence type="ECO:0000313" key="2">
    <source>
        <dbReference type="EMBL" id="CAA9238707.1"/>
    </source>
</evidence>
<reference evidence="2" key="1">
    <citation type="submission" date="2020-02" db="EMBL/GenBank/DDBJ databases">
        <authorList>
            <person name="Meier V. D."/>
        </authorList>
    </citation>
    <scope>NUCLEOTIDE SEQUENCE</scope>
    <source>
        <strain evidence="2">AVDCRST_MAG27</strain>
    </source>
</reference>
<dbReference type="EMBL" id="CADCTD010000056">
    <property type="protein sequence ID" value="CAA9238707.1"/>
    <property type="molecule type" value="Genomic_DNA"/>
</dbReference>
<proteinExistence type="predicted"/>
<dbReference type="AlphaFoldDB" id="A0A6J4I154"/>
<feature type="non-terminal residue" evidence="2">
    <location>
        <position position="158"/>
    </location>
</feature>
<feature type="non-terminal residue" evidence="2">
    <location>
        <position position="1"/>
    </location>
</feature>
<sequence length="158" mass="16355">VRHARPCPLRRRRAALRPCQRGHLGHRPLRALHLAAGALLGGGGAGSRRGGAAAGPAAAGPAGGPRRAGLGGDRGLPCRGGAGLVALAARRLPGAARHGRGERRRPDALPRRGPLQALRRADLPHPRPAGLHGRDEPALCAWPFSAGRHLDAERSTPM</sequence>
<name>A0A6J4I154_9PROT</name>